<feature type="active site" evidence="1">
    <location>
        <position position="165"/>
    </location>
</feature>
<keyword evidence="1 2" id="KW-0378">Hydrolase</keyword>
<dbReference type="InterPro" id="IPR024079">
    <property type="entry name" value="MetalloPept_cat_dom_sf"/>
</dbReference>
<dbReference type="GO" id="GO:0006508">
    <property type="term" value="P:proteolysis"/>
    <property type="evidence" value="ECO:0007669"/>
    <property type="project" value="UniProtKB-KW"/>
</dbReference>
<reference evidence="4" key="3">
    <citation type="submission" date="2025-09" db="UniProtKB">
        <authorList>
            <consortium name="Ensembl"/>
        </authorList>
    </citation>
    <scope>IDENTIFICATION</scope>
</reference>
<dbReference type="PANTHER" id="PTHR10127:SF899">
    <property type="entry name" value="ASTACIN-LIKE METALLOENDOPEPTIDASE-RELATED"/>
    <property type="match status" value="1"/>
</dbReference>
<reference evidence="4" key="2">
    <citation type="submission" date="2025-08" db="UniProtKB">
        <authorList>
            <consortium name="Ensembl"/>
        </authorList>
    </citation>
    <scope>IDENTIFICATION</scope>
</reference>
<reference evidence="5" key="1">
    <citation type="submission" date="2018-06" db="EMBL/GenBank/DDBJ databases">
        <title>Genome assembly of Danube salmon.</title>
        <authorList>
            <person name="Macqueen D.J."/>
            <person name="Gundappa M.K."/>
        </authorList>
    </citation>
    <scope>NUCLEOTIDE SEQUENCE [LARGE SCALE GENOMIC DNA]</scope>
</reference>
<feature type="binding site" evidence="1">
    <location>
        <position position="164"/>
    </location>
    <ligand>
        <name>Zn(2+)</name>
        <dbReference type="ChEBI" id="CHEBI:29105"/>
        <note>catalytic</note>
    </ligand>
</feature>
<dbReference type="PANTHER" id="PTHR10127">
    <property type="entry name" value="DISCOIDIN, CUB, EGF, LAMININ , AND ZINC METALLOPROTEASE DOMAIN CONTAINING"/>
    <property type="match status" value="1"/>
</dbReference>
<feature type="binding site" evidence="1">
    <location>
        <position position="174"/>
    </location>
    <ligand>
        <name>Zn(2+)</name>
        <dbReference type="ChEBI" id="CHEBI:29105"/>
        <note>catalytic</note>
    </ligand>
</feature>
<name>A0A4W5NTA5_9TELE</name>
<dbReference type="GO" id="GO:0008270">
    <property type="term" value="F:zinc ion binding"/>
    <property type="evidence" value="ECO:0007669"/>
    <property type="project" value="UniProtKB-UniRule"/>
</dbReference>
<dbReference type="Proteomes" id="UP000314982">
    <property type="component" value="Unassembled WGS sequence"/>
</dbReference>
<comment type="caution">
    <text evidence="1">Lacks conserved residue(s) required for the propagation of feature annotation.</text>
</comment>
<dbReference type="PRINTS" id="PR00480">
    <property type="entry name" value="ASTACIN"/>
</dbReference>
<keyword evidence="1 2" id="KW-0482">Metalloprotease</keyword>
<comment type="cofactor">
    <cofactor evidence="1 2">
        <name>Zn(2+)</name>
        <dbReference type="ChEBI" id="CHEBI:29105"/>
    </cofactor>
    <text evidence="1 2">Binds 1 zinc ion per subunit.</text>
</comment>
<feature type="domain" description="Peptidase M12A" evidence="3">
    <location>
        <begin position="64"/>
        <end position="259"/>
    </location>
</feature>
<protein>
    <recommendedName>
        <fullName evidence="2">Metalloendopeptidase</fullName>
        <ecNumber evidence="2">3.4.24.-</ecNumber>
    </recommendedName>
</protein>
<evidence type="ECO:0000256" key="1">
    <source>
        <dbReference type="PROSITE-ProRule" id="PRU01211"/>
    </source>
</evidence>
<sequence length="285" mass="31907">GLWTQFHLSKFLSHSTDSTSINSIEEDEFSASTLIEKANRNLGQRLDEPLVMFGDIAVDTGFMNADPCTARGCKWEKSSDGNVYVPYVISNEYFSDFLIPSVIQSGLQTFASSTCVRFFLRTNQRDFVDIQYITSCFSYLGRQGNGQVVSLSKNGCVYLSVVQHELLHALGFNHKQTRSDRDSHVQILTQNIIPVSRPGLKRQAGVFTFCPMLSGSRFAFSRNKQPTIPPIPDINAVIGRATQMSPIDIMRVNRLYSCTKCFSKKPKSCDYCTCLEASPHHSSIN</sequence>
<evidence type="ECO:0000313" key="4">
    <source>
        <dbReference type="Ensembl" id="ENSHHUP00000055451.1"/>
    </source>
</evidence>
<keyword evidence="5" id="KW-1185">Reference proteome</keyword>
<dbReference type="PROSITE" id="PS51864">
    <property type="entry name" value="ASTACIN"/>
    <property type="match status" value="1"/>
</dbReference>
<proteinExistence type="predicted"/>
<dbReference type="GeneTree" id="ENSGT00940000161051"/>
<dbReference type="Pfam" id="PF01400">
    <property type="entry name" value="Astacin"/>
    <property type="match status" value="1"/>
</dbReference>
<dbReference type="EC" id="3.4.24.-" evidence="2"/>
<keyword evidence="1 2" id="KW-0862">Zinc</keyword>
<keyword evidence="1 2" id="KW-0479">Metal-binding</keyword>
<dbReference type="AlphaFoldDB" id="A0A4W5NTA5"/>
<dbReference type="Ensembl" id="ENSHHUT00000057377.1">
    <property type="protein sequence ID" value="ENSHHUP00000055451.1"/>
    <property type="gene ID" value="ENSHHUG00000033147.1"/>
</dbReference>
<dbReference type="Gene3D" id="3.40.390.10">
    <property type="entry name" value="Collagenase (Catalytic Domain)"/>
    <property type="match status" value="1"/>
</dbReference>
<dbReference type="GO" id="GO:0004222">
    <property type="term" value="F:metalloendopeptidase activity"/>
    <property type="evidence" value="ECO:0007669"/>
    <property type="project" value="UniProtKB-UniRule"/>
</dbReference>
<dbReference type="SMART" id="SM00235">
    <property type="entry name" value="ZnMc"/>
    <property type="match status" value="1"/>
</dbReference>
<dbReference type="InterPro" id="IPR001506">
    <property type="entry name" value="Peptidase_M12A"/>
</dbReference>
<evidence type="ECO:0000256" key="2">
    <source>
        <dbReference type="RuleBase" id="RU361183"/>
    </source>
</evidence>
<dbReference type="InterPro" id="IPR006026">
    <property type="entry name" value="Peptidase_Metallo"/>
</dbReference>
<dbReference type="STRING" id="62062.ENSHHUP00000055451"/>
<organism evidence="4 5">
    <name type="scientific">Hucho hucho</name>
    <name type="common">huchen</name>
    <dbReference type="NCBI Taxonomy" id="62062"/>
    <lineage>
        <taxon>Eukaryota</taxon>
        <taxon>Metazoa</taxon>
        <taxon>Chordata</taxon>
        <taxon>Craniata</taxon>
        <taxon>Vertebrata</taxon>
        <taxon>Euteleostomi</taxon>
        <taxon>Actinopterygii</taxon>
        <taxon>Neopterygii</taxon>
        <taxon>Teleostei</taxon>
        <taxon>Protacanthopterygii</taxon>
        <taxon>Salmoniformes</taxon>
        <taxon>Salmonidae</taxon>
        <taxon>Salmoninae</taxon>
        <taxon>Hucho</taxon>
    </lineage>
</organism>
<evidence type="ECO:0000313" key="5">
    <source>
        <dbReference type="Proteomes" id="UP000314982"/>
    </source>
</evidence>
<dbReference type="SUPFAM" id="SSF55486">
    <property type="entry name" value="Metalloproteases ('zincins'), catalytic domain"/>
    <property type="match status" value="1"/>
</dbReference>
<accession>A0A4W5NTA5</accession>
<evidence type="ECO:0000259" key="3">
    <source>
        <dbReference type="PROSITE" id="PS51864"/>
    </source>
</evidence>
<feature type="binding site" evidence="1">
    <location>
        <position position="168"/>
    </location>
    <ligand>
        <name>Zn(2+)</name>
        <dbReference type="ChEBI" id="CHEBI:29105"/>
        <note>catalytic</note>
    </ligand>
</feature>
<keyword evidence="1 2" id="KW-0645">Protease</keyword>